<evidence type="ECO:0000256" key="1">
    <source>
        <dbReference type="ARBA" id="ARBA00001970"/>
    </source>
</evidence>
<accession>A0A1T0CGV9</accession>
<dbReference type="InterPro" id="IPR009078">
    <property type="entry name" value="Ferritin-like_SF"/>
</dbReference>
<feature type="binding site" description="axial binding residue" evidence="9">
    <location>
        <position position="51"/>
    </location>
    <ligand>
        <name>heme b</name>
        <dbReference type="ChEBI" id="CHEBI:60344"/>
        <note>ligand shared between dimeric partners</note>
    </ligand>
    <ligandPart>
        <name>Fe</name>
        <dbReference type="ChEBI" id="CHEBI:18248"/>
    </ligandPart>
</feature>
<comment type="caution">
    <text evidence="11">The sequence shown here is derived from an EMBL/GenBank/DDBJ whole genome shotgun (WGS) entry which is preliminary data.</text>
</comment>
<comment type="catalytic activity">
    <reaction evidence="7">
        <text>Fe(2+)(in) = Fe(2+)(out)</text>
        <dbReference type="Rhea" id="RHEA:28486"/>
        <dbReference type="ChEBI" id="CHEBI:29033"/>
    </reaction>
</comment>
<dbReference type="GO" id="GO:0005829">
    <property type="term" value="C:cytosol"/>
    <property type="evidence" value="ECO:0007669"/>
    <property type="project" value="TreeGrafter"/>
</dbReference>
<dbReference type="EC" id="1.16.3.1" evidence="8"/>
<dbReference type="PIRSF" id="PIRSF002560">
    <property type="entry name" value="Bacterioferritin"/>
    <property type="match status" value="1"/>
</dbReference>
<dbReference type="STRING" id="90241.B0682_02645"/>
<dbReference type="RefSeq" id="WP_078306553.1">
    <property type="nucleotide sequence ID" value="NZ_CP147511.1"/>
</dbReference>
<dbReference type="PROSITE" id="PS50905">
    <property type="entry name" value="FERRITIN_LIKE"/>
    <property type="match status" value="1"/>
</dbReference>
<proteinExistence type="inferred from homology"/>
<dbReference type="Gene3D" id="1.20.1260.10">
    <property type="match status" value="1"/>
</dbReference>
<protein>
    <recommendedName>
        <fullName evidence="8">Bacterioferritin</fullName>
        <ecNumber evidence="8">1.16.3.1</ecNumber>
    </recommendedName>
</protein>
<dbReference type="InterPro" id="IPR012347">
    <property type="entry name" value="Ferritin-like"/>
</dbReference>
<dbReference type="PANTHER" id="PTHR30295">
    <property type="entry name" value="BACTERIOFERRITIN"/>
    <property type="match status" value="1"/>
</dbReference>
<dbReference type="Pfam" id="PF00210">
    <property type="entry name" value="Ferritin"/>
    <property type="match status" value="1"/>
</dbReference>
<evidence type="ECO:0000256" key="2">
    <source>
        <dbReference type="ARBA" id="ARBA00008093"/>
    </source>
</evidence>
<feature type="binding site" evidence="9">
    <location>
        <position position="129"/>
    </location>
    <ligand>
        <name>Fe cation</name>
        <dbReference type="ChEBI" id="CHEBI:24875"/>
        <label>2</label>
    </ligand>
</feature>
<feature type="domain" description="Ferritin-like diiron" evidence="10">
    <location>
        <begin position="1"/>
        <end position="144"/>
    </location>
</feature>
<comment type="cofactor">
    <cofactor evidence="1">
        <name>heme b</name>
        <dbReference type="ChEBI" id="CHEBI:60344"/>
    </cofactor>
</comment>
<keyword evidence="4" id="KW-0349">Heme</keyword>
<evidence type="ECO:0000256" key="4">
    <source>
        <dbReference type="ARBA" id="ARBA00022617"/>
    </source>
</evidence>
<evidence type="ECO:0000256" key="3">
    <source>
        <dbReference type="ARBA" id="ARBA00022434"/>
    </source>
</evidence>
<dbReference type="NCBIfam" id="TIGR00754">
    <property type="entry name" value="bfr"/>
    <property type="match status" value="1"/>
</dbReference>
<feature type="binding site" evidence="9">
    <location>
        <position position="50"/>
    </location>
    <ligand>
        <name>Fe cation</name>
        <dbReference type="ChEBI" id="CHEBI:24875"/>
        <label>2</label>
    </ligand>
</feature>
<feature type="binding site" evidence="9">
    <location>
        <position position="50"/>
    </location>
    <ligand>
        <name>Fe cation</name>
        <dbReference type="ChEBI" id="CHEBI:24875"/>
        <label>1</label>
    </ligand>
</feature>
<reference evidence="11 12" key="1">
    <citation type="submission" date="2017-02" db="EMBL/GenBank/DDBJ databases">
        <title>Draft genome sequence of Moraxella lincolnii CCUG 9405T type strain.</title>
        <authorList>
            <person name="Salva-Serra F."/>
            <person name="Engstrom-Jakobsson H."/>
            <person name="Thorell K."/>
            <person name="Jaen-Luchoro D."/>
            <person name="Gonzales-Siles L."/>
            <person name="Karlsson R."/>
            <person name="Yazdan S."/>
            <person name="Boulund F."/>
            <person name="Johnning A."/>
            <person name="Engstrand L."/>
            <person name="Kristiansson E."/>
            <person name="Moore E."/>
        </authorList>
    </citation>
    <scope>NUCLEOTIDE SEQUENCE [LARGE SCALE GENOMIC DNA]</scope>
    <source>
        <strain evidence="11 12">CCUG 9405</strain>
    </source>
</reference>
<dbReference type="InterPro" id="IPR008331">
    <property type="entry name" value="Ferritin_DPS_dom"/>
</dbReference>
<dbReference type="InterPro" id="IPR002024">
    <property type="entry name" value="Bacterioferritin"/>
</dbReference>
<keyword evidence="5 8" id="KW-0479">Metal-binding</keyword>
<evidence type="ECO:0000256" key="6">
    <source>
        <dbReference type="ARBA" id="ARBA00023004"/>
    </source>
</evidence>
<evidence type="ECO:0000256" key="9">
    <source>
        <dbReference type="PIRSR" id="PIRSR002560-1"/>
    </source>
</evidence>
<dbReference type="CDD" id="cd00907">
    <property type="entry name" value="Bacterioferritin"/>
    <property type="match status" value="1"/>
</dbReference>
<dbReference type="OrthoDB" id="9800505at2"/>
<dbReference type="GO" id="GO:0006879">
    <property type="term" value="P:intracellular iron ion homeostasis"/>
    <property type="evidence" value="ECO:0007669"/>
    <property type="project" value="UniProtKB-KW"/>
</dbReference>
<sequence length="154" mass="17906">MNNTPVISALNSVLSQSLVAINQYFLHARMVKNWGIEELNDKFYHQSILEMKLSDKLIERVFLLNGLPNLQDLGKLYIGEDVAEILECDLKLEKQKTQVIKDAIAICEREQDYVSRELLVGLKDESEDHIDWLESNMELMERIGIERYIQSHLD</sequence>
<keyword evidence="12" id="KW-1185">Reference proteome</keyword>
<evidence type="ECO:0000256" key="7">
    <source>
        <dbReference type="ARBA" id="ARBA00036243"/>
    </source>
</evidence>
<dbReference type="PANTHER" id="PTHR30295:SF0">
    <property type="entry name" value="BACTERIOFERRITIN"/>
    <property type="match status" value="1"/>
</dbReference>
<keyword evidence="3 8" id="KW-0409">Iron storage</keyword>
<comment type="similarity">
    <text evidence="2 8">Belongs to the bacterioferritin family.</text>
</comment>
<evidence type="ECO:0000313" key="12">
    <source>
        <dbReference type="Proteomes" id="UP000191094"/>
    </source>
</evidence>
<dbReference type="GO" id="GO:0006826">
    <property type="term" value="P:iron ion transport"/>
    <property type="evidence" value="ECO:0007669"/>
    <property type="project" value="InterPro"/>
</dbReference>
<dbReference type="SUPFAM" id="SSF47240">
    <property type="entry name" value="Ferritin-like"/>
    <property type="match status" value="1"/>
</dbReference>
<dbReference type="GO" id="GO:0008199">
    <property type="term" value="F:ferric iron binding"/>
    <property type="evidence" value="ECO:0007669"/>
    <property type="project" value="InterPro"/>
</dbReference>
<dbReference type="GO" id="GO:0020037">
    <property type="term" value="F:heme binding"/>
    <property type="evidence" value="ECO:0007669"/>
    <property type="project" value="TreeGrafter"/>
</dbReference>
<dbReference type="EMBL" id="MUYT01000004">
    <property type="protein sequence ID" value="OOS21596.1"/>
    <property type="molecule type" value="Genomic_DNA"/>
</dbReference>
<comment type="catalytic activity">
    <reaction evidence="8">
        <text>4 Fe(2+) + O2 + 4 H(+) = 4 Fe(3+) + 2 H2O</text>
        <dbReference type="Rhea" id="RHEA:11148"/>
        <dbReference type="ChEBI" id="CHEBI:15377"/>
        <dbReference type="ChEBI" id="CHEBI:15378"/>
        <dbReference type="ChEBI" id="CHEBI:15379"/>
        <dbReference type="ChEBI" id="CHEBI:29033"/>
        <dbReference type="ChEBI" id="CHEBI:29034"/>
        <dbReference type="EC" id="1.16.3.1"/>
    </reaction>
</comment>
<evidence type="ECO:0000313" key="11">
    <source>
        <dbReference type="EMBL" id="OOS21596.1"/>
    </source>
</evidence>
<evidence type="ECO:0000256" key="5">
    <source>
        <dbReference type="ARBA" id="ARBA00022723"/>
    </source>
</evidence>
<feature type="binding site" evidence="9">
    <location>
        <position position="45"/>
    </location>
    <ligand>
        <name>Fe cation</name>
        <dbReference type="ChEBI" id="CHEBI:24875"/>
        <label>3</label>
    </ligand>
</feature>
<gene>
    <name evidence="11" type="ORF">B0682_02645</name>
</gene>
<name>A0A1T0CGV9_9GAMM</name>
<keyword evidence="6 8" id="KW-0408">Iron</keyword>
<dbReference type="Proteomes" id="UP000191094">
    <property type="component" value="Unassembled WGS sequence"/>
</dbReference>
<dbReference type="GO" id="GO:0004322">
    <property type="term" value="F:ferroxidase activity"/>
    <property type="evidence" value="ECO:0007669"/>
    <property type="project" value="UniProtKB-EC"/>
</dbReference>
<evidence type="ECO:0000259" key="10">
    <source>
        <dbReference type="PROSITE" id="PS50905"/>
    </source>
</evidence>
<dbReference type="InterPro" id="IPR009040">
    <property type="entry name" value="Ferritin-like_diiron"/>
</dbReference>
<feature type="binding site" evidence="9">
    <location>
        <position position="93"/>
    </location>
    <ligand>
        <name>Fe cation</name>
        <dbReference type="ChEBI" id="CHEBI:24875"/>
        <label>2</label>
    </ligand>
</feature>
<organism evidence="11 12">
    <name type="scientific">Lwoffella lincolnii</name>
    <dbReference type="NCBI Taxonomy" id="90241"/>
    <lineage>
        <taxon>Bacteria</taxon>
        <taxon>Pseudomonadati</taxon>
        <taxon>Pseudomonadota</taxon>
        <taxon>Gammaproteobacteria</taxon>
        <taxon>Moraxellales</taxon>
        <taxon>Moraxellaceae</taxon>
        <taxon>Lwoffella</taxon>
    </lineage>
</organism>
<dbReference type="PRINTS" id="PR00601">
    <property type="entry name" value="BACFERRITIN"/>
</dbReference>
<evidence type="ECO:0000256" key="8">
    <source>
        <dbReference type="PIRNR" id="PIRNR002560"/>
    </source>
</evidence>
<comment type="function">
    <text evidence="8">Iron-storage protein, whose ferroxidase center binds Fe(2+), oxidizes it using dioxygen to Fe(3+), and participates in the subsequent Fe(3+) oxide mineral core formation within the central cavity of the BFR protein shell.</text>
</comment>
<dbReference type="AlphaFoldDB" id="A0A1T0CGV9"/>